<sequence>MRRIVYRTEFFKEGDPYVGVAPELDVSSFGETLEEAKQSIQAAVEAFVDECEAMGTLQEVLEEAGFSQKGDTWLPRQPLATELLSVS</sequence>
<dbReference type="Proteomes" id="UP000334340">
    <property type="component" value="Unassembled WGS sequence"/>
</dbReference>
<organism evidence="1 2">
    <name type="scientific">Candidatus Methylomirabilis lanthanidiphila</name>
    <dbReference type="NCBI Taxonomy" id="2211376"/>
    <lineage>
        <taxon>Bacteria</taxon>
        <taxon>Candidatus Methylomirabilota</taxon>
        <taxon>Candidatus Methylomirabilia</taxon>
        <taxon>Candidatus Methylomirabilales</taxon>
        <taxon>Candidatus Methylomirabilaceae</taxon>
        <taxon>Candidatus Methylomirabilis</taxon>
    </lineage>
</organism>
<evidence type="ECO:0000313" key="2">
    <source>
        <dbReference type="Proteomes" id="UP000334340"/>
    </source>
</evidence>
<protein>
    <recommendedName>
        <fullName evidence="3">HicB-like antitoxin of toxin-antitoxin system domain-containing protein</fullName>
    </recommendedName>
</protein>
<evidence type="ECO:0000313" key="1">
    <source>
        <dbReference type="EMBL" id="VUZ84752.1"/>
    </source>
</evidence>
<accession>A0A564ZJD1</accession>
<reference evidence="1 2" key="1">
    <citation type="submission" date="2019-07" db="EMBL/GenBank/DDBJ databases">
        <authorList>
            <person name="Cremers G."/>
        </authorList>
    </citation>
    <scope>NUCLEOTIDE SEQUENCE [LARGE SCALE GENOMIC DNA]</scope>
</reference>
<evidence type="ECO:0008006" key="3">
    <source>
        <dbReference type="Google" id="ProtNLM"/>
    </source>
</evidence>
<dbReference type="Gene3D" id="3.30.160.250">
    <property type="match status" value="1"/>
</dbReference>
<dbReference type="EMBL" id="CABIKM010000017">
    <property type="protein sequence ID" value="VUZ84752.1"/>
    <property type="molecule type" value="Genomic_DNA"/>
</dbReference>
<keyword evidence="2" id="KW-1185">Reference proteome</keyword>
<dbReference type="InterPro" id="IPR035069">
    <property type="entry name" value="TTHA1013/TTHA0281-like"/>
</dbReference>
<dbReference type="AlphaFoldDB" id="A0A564ZJD1"/>
<gene>
    <name evidence="1" type="ORF">MELA_01126</name>
</gene>
<name>A0A564ZJD1_9BACT</name>
<dbReference type="SUPFAM" id="SSF143100">
    <property type="entry name" value="TTHA1013/TTHA0281-like"/>
    <property type="match status" value="1"/>
</dbReference>
<proteinExistence type="predicted"/>